<dbReference type="PANTHER" id="PTHR43537:SF5">
    <property type="entry name" value="UXU OPERON TRANSCRIPTIONAL REGULATOR"/>
    <property type="match status" value="1"/>
</dbReference>
<dbReference type="Pfam" id="PF00392">
    <property type="entry name" value="GntR"/>
    <property type="match status" value="1"/>
</dbReference>
<dbReference type="InterPro" id="IPR036390">
    <property type="entry name" value="WH_DNA-bd_sf"/>
</dbReference>
<accession>A0ABV9YWV3</accession>
<dbReference type="Proteomes" id="UP001595796">
    <property type="component" value="Unassembled WGS sequence"/>
</dbReference>
<feature type="region of interest" description="Disordered" evidence="4">
    <location>
        <begin position="220"/>
        <end position="240"/>
    </location>
</feature>
<organism evidence="6 7">
    <name type="scientific">Flaviflagellibacter deserti</name>
    <dbReference type="NCBI Taxonomy" id="2267266"/>
    <lineage>
        <taxon>Bacteria</taxon>
        <taxon>Pseudomonadati</taxon>
        <taxon>Pseudomonadota</taxon>
        <taxon>Alphaproteobacteria</taxon>
        <taxon>Hyphomicrobiales</taxon>
        <taxon>Flaviflagellibacter</taxon>
    </lineage>
</organism>
<gene>
    <name evidence="6" type="ORF">ACFPFW_04740</name>
</gene>
<protein>
    <submittedName>
        <fullName evidence="6">FadR/GntR family transcriptional regulator</fullName>
    </submittedName>
</protein>
<dbReference type="CDD" id="cd07377">
    <property type="entry name" value="WHTH_GntR"/>
    <property type="match status" value="1"/>
</dbReference>
<dbReference type="Pfam" id="PF07729">
    <property type="entry name" value="FCD"/>
    <property type="match status" value="1"/>
</dbReference>
<evidence type="ECO:0000256" key="1">
    <source>
        <dbReference type="ARBA" id="ARBA00023015"/>
    </source>
</evidence>
<comment type="caution">
    <text evidence="6">The sequence shown here is derived from an EMBL/GenBank/DDBJ whole genome shotgun (WGS) entry which is preliminary data.</text>
</comment>
<evidence type="ECO:0000313" key="6">
    <source>
        <dbReference type="EMBL" id="MFC5067320.1"/>
    </source>
</evidence>
<dbReference type="PANTHER" id="PTHR43537">
    <property type="entry name" value="TRANSCRIPTIONAL REGULATOR, GNTR FAMILY"/>
    <property type="match status" value="1"/>
</dbReference>
<keyword evidence="2" id="KW-0238">DNA-binding</keyword>
<keyword evidence="1" id="KW-0805">Transcription regulation</keyword>
<evidence type="ECO:0000256" key="3">
    <source>
        <dbReference type="ARBA" id="ARBA00023163"/>
    </source>
</evidence>
<feature type="compositionally biased region" description="Basic and acidic residues" evidence="4">
    <location>
        <begin position="220"/>
        <end position="230"/>
    </location>
</feature>
<proteinExistence type="predicted"/>
<evidence type="ECO:0000256" key="2">
    <source>
        <dbReference type="ARBA" id="ARBA00023125"/>
    </source>
</evidence>
<dbReference type="Gene3D" id="1.20.120.530">
    <property type="entry name" value="GntR ligand-binding domain-like"/>
    <property type="match status" value="1"/>
</dbReference>
<dbReference type="RefSeq" id="WP_114958584.1">
    <property type="nucleotide sequence ID" value="NZ_JBHSJF010000005.1"/>
</dbReference>
<sequence length="240" mass="26743">MPVLRRRDTLSHQVLEAMRERIANGDFKSGEKLPSEQELIEEFGVSRTVVREAIASLKAMGIVSTQQGVGAFVVQLSESPAFQIERASLDIIHEAVSVLEVRISLETEAAYLAAERRSASDIEAMKAALRDMEVSIAENGDAVQADLDFHSAIARATGNKHFLSLFSYLGTLLIPRTRLQTFQLQTSSREDYLRRILREHAIIFQAIEGQEPDHARDAMRSHLGSSRDRLIASSRKRGSN</sequence>
<keyword evidence="3" id="KW-0804">Transcription</keyword>
<dbReference type="EMBL" id="JBHSJF010000005">
    <property type="protein sequence ID" value="MFC5067320.1"/>
    <property type="molecule type" value="Genomic_DNA"/>
</dbReference>
<reference evidence="7" key="1">
    <citation type="journal article" date="2019" name="Int. J. Syst. Evol. Microbiol.">
        <title>The Global Catalogue of Microorganisms (GCM) 10K type strain sequencing project: providing services to taxonomists for standard genome sequencing and annotation.</title>
        <authorList>
            <consortium name="The Broad Institute Genomics Platform"/>
            <consortium name="The Broad Institute Genome Sequencing Center for Infectious Disease"/>
            <person name="Wu L."/>
            <person name="Ma J."/>
        </authorList>
    </citation>
    <scope>NUCLEOTIDE SEQUENCE [LARGE SCALE GENOMIC DNA]</scope>
    <source>
        <strain evidence="7">CGMCC 1.16444</strain>
    </source>
</reference>
<keyword evidence="7" id="KW-1185">Reference proteome</keyword>
<feature type="domain" description="HTH gntR-type" evidence="5">
    <location>
        <begin position="8"/>
        <end position="76"/>
    </location>
</feature>
<name>A0ABV9YWV3_9HYPH</name>
<dbReference type="InterPro" id="IPR036388">
    <property type="entry name" value="WH-like_DNA-bd_sf"/>
</dbReference>
<dbReference type="InterPro" id="IPR000524">
    <property type="entry name" value="Tscrpt_reg_HTH_GntR"/>
</dbReference>
<dbReference type="SUPFAM" id="SSF46785">
    <property type="entry name" value="Winged helix' DNA-binding domain"/>
    <property type="match status" value="1"/>
</dbReference>
<evidence type="ECO:0000259" key="5">
    <source>
        <dbReference type="PROSITE" id="PS50949"/>
    </source>
</evidence>
<dbReference type="SUPFAM" id="SSF48008">
    <property type="entry name" value="GntR ligand-binding domain-like"/>
    <property type="match status" value="1"/>
</dbReference>
<dbReference type="InterPro" id="IPR008920">
    <property type="entry name" value="TF_FadR/GntR_C"/>
</dbReference>
<dbReference type="PROSITE" id="PS50949">
    <property type="entry name" value="HTH_GNTR"/>
    <property type="match status" value="1"/>
</dbReference>
<evidence type="ECO:0000256" key="4">
    <source>
        <dbReference type="SAM" id="MobiDB-lite"/>
    </source>
</evidence>
<dbReference type="SMART" id="SM00895">
    <property type="entry name" value="FCD"/>
    <property type="match status" value="1"/>
</dbReference>
<dbReference type="InterPro" id="IPR011711">
    <property type="entry name" value="GntR_C"/>
</dbReference>
<dbReference type="SMART" id="SM00345">
    <property type="entry name" value="HTH_GNTR"/>
    <property type="match status" value="1"/>
</dbReference>
<evidence type="ECO:0000313" key="7">
    <source>
        <dbReference type="Proteomes" id="UP001595796"/>
    </source>
</evidence>
<dbReference type="Gene3D" id="1.10.10.10">
    <property type="entry name" value="Winged helix-like DNA-binding domain superfamily/Winged helix DNA-binding domain"/>
    <property type="match status" value="1"/>
</dbReference>
<dbReference type="PRINTS" id="PR00035">
    <property type="entry name" value="HTHGNTR"/>
</dbReference>